<dbReference type="InterPro" id="IPR036388">
    <property type="entry name" value="WH-like_DNA-bd_sf"/>
</dbReference>
<dbReference type="InterPro" id="IPR016032">
    <property type="entry name" value="Sig_transdc_resp-reg_C-effctor"/>
</dbReference>
<dbReference type="RefSeq" id="WP_235704144.1">
    <property type="nucleotide sequence ID" value="NZ_JAKGBZ010000015.1"/>
</dbReference>
<sequence length="264" mass="29959">MMLPVTDLAFHQRLGHLVERLDSGQFWPSLATFLRKLVPFDSWVAVIFRGGYPPIVLYEGGADETEDTLFIEYVNSLYVLDPFYQFSLTRFTPGLFRIDDVAPEHFRETEYFRHYFVHNVVADEIQFLLPLPDLGVLSLSLGGQARFTDAEIGALCLYTPWLLPLMRQATYADGNGALKSSRLQNDPDQLVRLEDWLREKARPPLTDREVQTTLLILGGHSAKSIAGQMGISPETVKIHKRNLYRKLGVSSQGGIFAQFIKRLA</sequence>
<organism evidence="5 6">
    <name type="scientific">Acidiphilium iwatense</name>
    <dbReference type="NCBI Taxonomy" id="768198"/>
    <lineage>
        <taxon>Bacteria</taxon>
        <taxon>Pseudomonadati</taxon>
        <taxon>Pseudomonadota</taxon>
        <taxon>Alphaproteobacteria</taxon>
        <taxon>Acetobacterales</taxon>
        <taxon>Acidocellaceae</taxon>
        <taxon>Acidiphilium</taxon>
    </lineage>
</organism>
<dbReference type="PRINTS" id="PR00038">
    <property type="entry name" value="HTHLUXR"/>
</dbReference>
<evidence type="ECO:0000313" key="5">
    <source>
        <dbReference type="EMBL" id="MCF3946913.1"/>
    </source>
</evidence>
<dbReference type="PROSITE" id="PS50043">
    <property type="entry name" value="HTH_LUXR_2"/>
    <property type="match status" value="1"/>
</dbReference>
<name>A0ABS9DVY7_9PROT</name>
<keyword evidence="1" id="KW-0805">Transcription regulation</keyword>
<evidence type="ECO:0000313" key="6">
    <source>
        <dbReference type="Proteomes" id="UP001521209"/>
    </source>
</evidence>
<dbReference type="PANTHER" id="PTHR44688:SF16">
    <property type="entry name" value="DNA-BINDING TRANSCRIPTIONAL ACTIVATOR DEVR_DOSR"/>
    <property type="match status" value="1"/>
</dbReference>
<dbReference type="InterPro" id="IPR000792">
    <property type="entry name" value="Tscrpt_reg_LuxR_C"/>
</dbReference>
<dbReference type="Proteomes" id="UP001521209">
    <property type="component" value="Unassembled WGS sequence"/>
</dbReference>
<keyword evidence="3" id="KW-0804">Transcription</keyword>
<accession>A0ABS9DVY7</accession>
<keyword evidence="2" id="KW-0238">DNA-binding</keyword>
<dbReference type="PROSITE" id="PS00622">
    <property type="entry name" value="HTH_LUXR_1"/>
    <property type="match status" value="1"/>
</dbReference>
<keyword evidence="6" id="KW-1185">Reference proteome</keyword>
<comment type="caution">
    <text evidence="5">The sequence shown here is derived from an EMBL/GenBank/DDBJ whole genome shotgun (WGS) entry which is preliminary data.</text>
</comment>
<dbReference type="PANTHER" id="PTHR44688">
    <property type="entry name" value="DNA-BINDING TRANSCRIPTIONAL ACTIVATOR DEVR_DOSR"/>
    <property type="match status" value="1"/>
</dbReference>
<reference evidence="5 6" key="1">
    <citation type="submission" date="2022-01" db="EMBL/GenBank/DDBJ databases">
        <authorList>
            <person name="Won M."/>
            <person name="Kim S.-J."/>
            <person name="Kwon S.-W."/>
        </authorList>
    </citation>
    <scope>NUCLEOTIDE SEQUENCE [LARGE SCALE GENOMIC DNA]</scope>
    <source>
        <strain evidence="5 6">KCTC 23505</strain>
    </source>
</reference>
<protein>
    <submittedName>
        <fullName evidence="5">Helix-turn-helix transcriptional regulator</fullName>
    </submittedName>
</protein>
<evidence type="ECO:0000256" key="2">
    <source>
        <dbReference type="ARBA" id="ARBA00023125"/>
    </source>
</evidence>
<evidence type="ECO:0000256" key="3">
    <source>
        <dbReference type="ARBA" id="ARBA00023163"/>
    </source>
</evidence>
<dbReference type="Pfam" id="PF00196">
    <property type="entry name" value="GerE"/>
    <property type="match status" value="1"/>
</dbReference>
<dbReference type="SUPFAM" id="SSF46894">
    <property type="entry name" value="C-terminal effector domain of the bipartite response regulators"/>
    <property type="match status" value="1"/>
</dbReference>
<gene>
    <name evidence="5" type="ORF">L2A60_09500</name>
</gene>
<dbReference type="EMBL" id="JAKGBZ010000015">
    <property type="protein sequence ID" value="MCF3946913.1"/>
    <property type="molecule type" value="Genomic_DNA"/>
</dbReference>
<evidence type="ECO:0000256" key="1">
    <source>
        <dbReference type="ARBA" id="ARBA00023015"/>
    </source>
</evidence>
<dbReference type="SMART" id="SM00421">
    <property type="entry name" value="HTH_LUXR"/>
    <property type="match status" value="1"/>
</dbReference>
<dbReference type="CDD" id="cd06170">
    <property type="entry name" value="LuxR_C_like"/>
    <property type="match status" value="1"/>
</dbReference>
<dbReference type="Gene3D" id="1.10.10.10">
    <property type="entry name" value="Winged helix-like DNA-binding domain superfamily/Winged helix DNA-binding domain"/>
    <property type="match status" value="1"/>
</dbReference>
<feature type="domain" description="HTH luxR-type" evidence="4">
    <location>
        <begin position="198"/>
        <end position="263"/>
    </location>
</feature>
<proteinExistence type="predicted"/>
<evidence type="ECO:0000259" key="4">
    <source>
        <dbReference type="PROSITE" id="PS50043"/>
    </source>
</evidence>